<gene>
    <name evidence="2" type="ORF">FGL98_17295</name>
</gene>
<dbReference type="InterPro" id="IPR023606">
    <property type="entry name" value="CoA-Trfase_III_dom_1_sf"/>
</dbReference>
<dbReference type="RefSeq" id="WP_146318754.1">
    <property type="nucleotide sequence ID" value="NZ_VCQV01000027.1"/>
</dbReference>
<dbReference type="Pfam" id="PF02515">
    <property type="entry name" value="CoA_transf_3"/>
    <property type="match status" value="1"/>
</dbReference>
<dbReference type="Gene3D" id="3.40.50.10540">
    <property type="entry name" value="Crotonobetainyl-coa:carnitine coa-transferase, domain 1"/>
    <property type="match status" value="1"/>
</dbReference>
<dbReference type="OrthoDB" id="9797653at2"/>
<reference evidence="2 3" key="1">
    <citation type="submission" date="2019-05" db="EMBL/GenBank/DDBJ databases">
        <authorList>
            <person name="Lee S.D."/>
        </authorList>
    </citation>
    <scope>NUCLEOTIDE SEQUENCE [LARGE SCALE GENOMIC DNA]</scope>
    <source>
        <strain evidence="2 3">C5-26</strain>
    </source>
</reference>
<reference evidence="2 3" key="2">
    <citation type="submission" date="2019-08" db="EMBL/GenBank/DDBJ databases">
        <title>Jejuicoccus antrihumi gen. nov., sp. nov., a new member of the family Dermacoccaceae isolated from a cave.</title>
        <authorList>
            <person name="Schumann P."/>
            <person name="Kim I.S."/>
        </authorList>
    </citation>
    <scope>NUCLEOTIDE SEQUENCE [LARGE SCALE GENOMIC DNA]</scope>
    <source>
        <strain evidence="2 3">C5-26</strain>
    </source>
</reference>
<dbReference type="InterPro" id="IPR003673">
    <property type="entry name" value="CoA-Trfase_fam_III"/>
</dbReference>
<feature type="region of interest" description="Disordered" evidence="1">
    <location>
        <begin position="384"/>
        <end position="403"/>
    </location>
</feature>
<dbReference type="AlphaFoldDB" id="A0A563DWX7"/>
<dbReference type="PANTHER" id="PTHR48228">
    <property type="entry name" value="SUCCINYL-COA--D-CITRAMALATE COA-TRANSFERASE"/>
    <property type="match status" value="1"/>
</dbReference>
<sequence length="403" mass="42556">MDLPLDGLRVVSLAHQYPGPFATMLLADLGADVVLVERPPVGDPARAFPGFHSSMARGKRSVALDLKTGSGRQACIALARWADAFLDGYRPGTLDRLGLGQKDLREQNPALIYVSVSGYGQTGPYAHRSGHDLTYQAEAGMLDPRLSPGDPPTAPAVAVGDLAAGLFAAQAVLVGLVQRSRTGHGCVVDVSMFDALVTLLSAHLGPVINKSGPPGFPYEPGYGVFRTSDGKYLSLGVAHEDHFWRALCDAIDMPADRDLAAPQRFEQQERLRDRIGAVLSTRTAAEWATTFQAADVPFGQVRTLAELPQSPQAAARALFSKAPTDDGSTIWHVSQPLRIDGRTPGPRGGVPGMGAHTAEVLTEIGCAPELVEEMAQQAAELQATDQAKADTGGHPAPHGGRTG</sequence>
<dbReference type="SUPFAM" id="SSF89796">
    <property type="entry name" value="CoA-transferase family III (CaiB/BaiF)"/>
    <property type="match status" value="1"/>
</dbReference>
<evidence type="ECO:0000313" key="3">
    <source>
        <dbReference type="Proteomes" id="UP000320244"/>
    </source>
</evidence>
<organism evidence="2 3">
    <name type="scientific">Leekyejoonella antrihumi</name>
    <dbReference type="NCBI Taxonomy" id="1660198"/>
    <lineage>
        <taxon>Bacteria</taxon>
        <taxon>Bacillati</taxon>
        <taxon>Actinomycetota</taxon>
        <taxon>Actinomycetes</taxon>
        <taxon>Micrococcales</taxon>
        <taxon>Dermacoccaceae</taxon>
        <taxon>Leekyejoonella</taxon>
    </lineage>
</organism>
<dbReference type="InterPro" id="IPR050509">
    <property type="entry name" value="CoA-transferase_III"/>
</dbReference>
<dbReference type="InterPro" id="IPR044855">
    <property type="entry name" value="CoA-Trfase_III_dom3_sf"/>
</dbReference>
<protein>
    <submittedName>
        <fullName evidence="2">CoA transferase</fullName>
    </submittedName>
</protein>
<evidence type="ECO:0000256" key="1">
    <source>
        <dbReference type="SAM" id="MobiDB-lite"/>
    </source>
</evidence>
<keyword evidence="3" id="KW-1185">Reference proteome</keyword>
<keyword evidence="2" id="KW-0808">Transferase</keyword>
<proteinExistence type="predicted"/>
<name>A0A563DWX7_9MICO</name>
<accession>A0A563DWX7</accession>
<dbReference type="EMBL" id="VCQV01000027">
    <property type="protein sequence ID" value="TWP34471.1"/>
    <property type="molecule type" value="Genomic_DNA"/>
</dbReference>
<comment type="caution">
    <text evidence="2">The sequence shown here is derived from an EMBL/GenBank/DDBJ whole genome shotgun (WGS) entry which is preliminary data.</text>
</comment>
<dbReference type="PANTHER" id="PTHR48228:SF7">
    <property type="entry name" value="FATTY ACYL-COA TRANSFERASE RV3272-RELATED"/>
    <property type="match status" value="1"/>
</dbReference>
<dbReference type="Gene3D" id="3.30.1540.10">
    <property type="entry name" value="formyl-coa transferase, domain 3"/>
    <property type="match status" value="1"/>
</dbReference>
<evidence type="ECO:0000313" key="2">
    <source>
        <dbReference type="EMBL" id="TWP34471.1"/>
    </source>
</evidence>
<dbReference type="Proteomes" id="UP000320244">
    <property type="component" value="Unassembled WGS sequence"/>
</dbReference>
<dbReference type="GO" id="GO:0016740">
    <property type="term" value="F:transferase activity"/>
    <property type="evidence" value="ECO:0007669"/>
    <property type="project" value="UniProtKB-KW"/>
</dbReference>